<evidence type="ECO:0000313" key="1">
    <source>
        <dbReference type="EMBL" id="UPK67428.1"/>
    </source>
</evidence>
<reference evidence="1 2" key="1">
    <citation type="submission" date="2022-04" db="EMBL/GenBank/DDBJ databases">
        <title>The arsenic-methylating capacity of Chitinophaga filiformis YT5 during chitin decomposition.</title>
        <authorList>
            <person name="Chen G."/>
            <person name="Liang Y."/>
        </authorList>
    </citation>
    <scope>NUCLEOTIDE SEQUENCE [LARGE SCALE GENOMIC DNA]</scope>
    <source>
        <strain evidence="1 2">YT5</strain>
    </source>
</reference>
<name>A0ABY4HUG2_CHIFI</name>
<evidence type="ECO:0008006" key="3">
    <source>
        <dbReference type="Google" id="ProtNLM"/>
    </source>
</evidence>
<dbReference type="EMBL" id="CP095855">
    <property type="protein sequence ID" value="UPK67428.1"/>
    <property type="molecule type" value="Genomic_DNA"/>
</dbReference>
<dbReference type="RefSeq" id="WP_247809806.1">
    <property type="nucleotide sequence ID" value="NZ_CP095855.1"/>
</dbReference>
<protein>
    <recommendedName>
        <fullName evidence="3">Chitinase</fullName>
    </recommendedName>
</protein>
<dbReference type="InterPro" id="IPR017853">
    <property type="entry name" value="GH"/>
</dbReference>
<evidence type="ECO:0000313" key="2">
    <source>
        <dbReference type="Proteomes" id="UP000830198"/>
    </source>
</evidence>
<organism evidence="1 2">
    <name type="scientific">Chitinophaga filiformis</name>
    <name type="common">Myxococcus filiformis</name>
    <name type="synonym">Flexibacter filiformis</name>
    <dbReference type="NCBI Taxonomy" id="104663"/>
    <lineage>
        <taxon>Bacteria</taxon>
        <taxon>Pseudomonadati</taxon>
        <taxon>Bacteroidota</taxon>
        <taxon>Chitinophagia</taxon>
        <taxon>Chitinophagales</taxon>
        <taxon>Chitinophagaceae</taxon>
        <taxon>Chitinophaga</taxon>
    </lineage>
</organism>
<dbReference type="SUPFAM" id="SSF51445">
    <property type="entry name" value="(Trans)glycosidases"/>
    <property type="match status" value="1"/>
</dbReference>
<accession>A0ABY4HUG2</accession>
<gene>
    <name evidence="1" type="ORF">MYF79_21020</name>
</gene>
<dbReference type="Proteomes" id="UP000830198">
    <property type="component" value="Chromosome"/>
</dbReference>
<dbReference type="Gene3D" id="3.20.20.80">
    <property type="entry name" value="Glycosidases"/>
    <property type="match status" value="1"/>
</dbReference>
<sequence>MNNTQTRIYAGGAFAFGQNGAIEAIQTGNYTTLILWSVHVNAEGNLIFNNTPFVTNGVYSEAQQMDLPTRLAQLKSQGIGIIFSVGAGGTSDFQNISSFVKDGVPGPGNPLYDNFNALKQAMVAAGGDIDAIDFDNEDYMDVTTMVNFGLMLGNIGYNSVTFCPFYNDDIWDTTFQNLISERGNNFVSAIHLQCYSGGRGNDPQQWGQVIASINPGTLLIPGLGAMQSSGWWQNGAPGSNVVTKPGVAMYGNGDWSGMLRQGTYSSPNEAMQSMLGGETFFFYCNQTIVLPTGTFPPNTAVFFGGAPWWGSAPQCEGYELSGQCTNTYNNGGACPDDIQARFKDWGSKQYPVNGGFIWLYDSIVDCTLSTCCNGVSQNNTGLLALAYRNAIYNGLNGESITGRQQKVAKALE</sequence>
<keyword evidence="2" id="KW-1185">Reference proteome</keyword>
<proteinExistence type="predicted"/>